<dbReference type="Pfam" id="PF02517">
    <property type="entry name" value="Rce1-like"/>
    <property type="match status" value="1"/>
</dbReference>
<evidence type="ECO:0000313" key="3">
    <source>
        <dbReference type="EMBL" id="RXI76788.1"/>
    </source>
</evidence>
<evidence type="ECO:0000256" key="1">
    <source>
        <dbReference type="ARBA" id="ARBA00009067"/>
    </source>
</evidence>
<evidence type="ECO:0000259" key="2">
    <source>
        <dbReference type="Pfam" id="PF02517"/>
    </source>
</evidence>
<dbReference type="AlphaFoldDB" id="A0A4Q0VFN3"/>
<gene>
    <name evidence="3" type="ORF">DXH47_09850</name>
</gene>
<keyword evidence="4" id="KW-1185">Reference proteome</keyword>
<dbReference type="InterPro" id="IPR003675">
    <property type="entry name" value="Rce1/LyrA-like_dom"/>
</dbReference>
<dbReference type="GO" id="GO:0006508">
    <property type="term" value="P:proteolysis"/>
    <property type="evidence" value="ECO:0007669"/>
    <property type="project" value="UniProtKB-KW"/>
</dbReference>
<dbReference type="EMBL" id="QXIL01000025">
    <property type="protein sequence ID" value="RXI76788.1"/>
    <property type="molecule type" value="Genomic_DNA"/>
</dbReference>
<sequence length="227" mass="25625">MTVVPQPRPVTRTQSFAWVLILLILTSVIQLPLTRITNQITGATLGWAGLYLVGFAVTVGLASWQYHRIHRGYQRLTRHDWGLMVAGYLFVLVLEQLLTWINRVWFHQVSTANNQAIAQLLSRGWLVTVLLSVTAIGVSPFLEEYLFRGLLIDGCLRDLSFWPPILISGIFFALVHANSTLASWLIYAIMGGTFAYIYRRTGKLQSTIILHAFNNLLAMGIMWTGLH</sequence>
<dbReference type="OrthoDB" id="8607342at2"/>
<dbReference type="GO" id="GO:0004175">
    <property type="term" value="F:endopeptidase activity"/>
    <property type="evidence" value="ECO:0007669"/>
    <property type="project" value="UniProtKB-ARBA"/>
</dbReference>
<keyword evidence="3" id="KW-0378">Hydrolase</keyword>
<comment type="similarity">
    <text evidence="1">Belongs to the UPF0177 family.</text>
</comment>
<evidence type="ECO:0000313" key="4">
    <source>
        <dbReference type="Proteomes" id="UP000290602"/>
    </source>
</evidence>
<protein>
    <submittedName>
        <fullName evidence="3">CPBP family intramembrane metalloprotease</fullName>
    </submittedName>
</protein>
<proteinExistence type="inferred from homology"/>
<comment type="caution">
    <text evidence="3">The sequence shown here is derived from an EMBL/GenBank/DDBJ whole genome shotgun (WGS) entry which is preliminary data.</text>
</comment>
<dbReference type="GO" id="GO:0008237">
    <property type="term" value="F:metallopeptidase activity"/>
    <property type="evidence" value="ECO:0007669"/>
    <property type="project" value="UniProtKB-KW"/>
</dbReference>
<keyword evidence="3" id="KW-0645">Protease</keyword>
<keyword evidence="3" id="KW-0482">Metalloprotease</keyword>
<accession>A0A4Q0VFN3</accession>
<dbReference type="Proteomes" id="UP000290602">
    <property type="component" value="Unassembled WGS sequence"/>
</dbReference>
<dbReference type="PANTHER" id="PTHR36435:SF1">
    <property type="entry name" value="CAAX AMINO TERMINAL PROTEASE FAMILY PROTEIN"/>
    <property type="match status" value="1"/>
</dbReference>
<feature type="domain" description="CAAX prenyl protease 2/Lysostaphin resistance protein A-like" evidence="2">
    <location>
        <begin position="128"/>
        <end position="217"/>
    </location>
</feature>
<name>A0A4Q0VFN3_9LACO</name>
<reference evidence="3 4" key="1">
    <citation type="submission" date="2018-08" db="EMBL/GenBank/DDBJ databases">
        <title>Lactobacillus suantsai sp. nov., isolated from traditional fermented suan-tsai in Taiwan.</title>
        <authorList>
            <person name="Huang C.-H."/>
        </authorList>
    </citation>
    <scope>NUCLEOTIDE SEQUENCE [LARGE SCALE GENOMIC DNA]</scope>
    <source>
        <strain evidence="3 4">BCRC 12945</strain>
    </source>
</reference>
<organism evidence="3 4">
    <name type="scientific">Levilactobacillus suantsaii</name>
    <dbReference type="NCBI Taxonomy" id="2292255"/>
    <lineage>
        <taxon>Bacteria</taxon>
        <taxon>Bacillati</taxon>
        <taxon>Bacillota</taxon>
        <taxon>Bacilli</taxon>
        <taxon>Lactobacillales</taxon>
        <taxon>Lactobacillaceae</taxon>
        <taxon>Levilactobacillus</taxon>
    </lineage>
</organism>
<dbReference type="InterPro" id="IPR052710">
    <property type="entry name" value="CAAX_protease"/>
</dbReference>
<dbReference type="GO" id="GO:0080120">
    <property type="term" value="P:CAAX-box protein maturation"/>
    <property type="evidence" value="ECO:0007669"/>
    <property type="project" value="UniProtKB-ARBA"/>
</dbReference>
<dbReference type="PANTHER" id="PTHR36435">
    <property type="entry name" value="SLR1288 PROTEIN"/>
    <property type="match status" value="1"/>
</dbReference>